<dbReference type="InterPro" id="IPR010279">
    <property type="entry name" value="YqjD/ElaB"/>
</dbReference>
<evidence type="ECO:0000256" key="4">
    <source>
        <dbReference type="ARBA" id="ARBA00022519"/>
    </source>
</evidence>
<evidence type="ECO:0000259" key="11">
    <source>
        <dbReference type="Pfam" id="PF19029"/>
    </source>
</evidence>
<evidence type="ECO:0000259" key="10">
    <source>
        <dbReference type="Pfam" id="PF05957"/>
    </source>
</evidence>
<evidence type="ECO:0000256" key="7">
    <source>
        <dbReference type="ARBA" id="ARBA00023136"/>
    </source>
</evidence>
<dbReference type="OrthoDB" id="6415127at2"/>
<dbReference type="RefSeq" id="WP_029991740.1">
    <property type="nucleotide sequence ID" value="NZ_ATMJ01000083.1"/>
</dbReference>
<dbReference type="Proteomes" id="UP000028602">
    <property type="component" value="Unassembled WGS sequence"/>
</dbReference>
<evidence type="ECO:0000256" key="9">
    <source>
        <dbReference type="SAM" id="Phobius"/>
    </source>
</evidence>
<gene>
    <name evidence="12" type="ORF">GTPT_1064</name>
</gene>
<dbReference type="InterPro" id="IPR043605">
    <property type="entry name" value="DUF883_C"/>
</dbReference>
<evidence type="ECO:0000256" key="8">
    <source>
        <dbReference type="SAM" id="MobiDB-lite"/>
    </source>
</evidence>
<dbReference type="GO" id="GO:0005886">
    <property type="term" value="C:plasma membrane"/>
    <property type="evidence" value="ECO:0007669"/>
    <property type="project" value="UniProtKB-SubCell"/>
</dbReference>
<keyword evidence="4" id="KW-0997">Cell inner membrane</keyword>
<keyword evidence="5 9" id="KW-0812">Transmembrane</keyword>
<keyword evidence="13" id="KW-1185">Reference proteome</keyword>
<dbReference type="Pfam" id="PF19029">
    <property type="entry name" value="DUF883_C"/>
    <property type="match status" value="1"/>
</dbReference>
<dbReference type="Pfam" id="PF05957">
    <property type="entry name" value="DUF883"/>
    <property type="match status" value="1"/>
</dbReference>
<proteinExistence type="inferred from homology"/>
<dbReference type="AlphaFoldDB" id="A0A085JK75"/>
<name>A0A085JK75_9GAMM</name>
<dbReference type="eggNOG" id="COG4575">
    <property type="taxonomic scope" value="Bacteria"/>
</dbReference>
<keyword evidence="6 9" id="KW-1133">Transmembrane helix</keyword>
<feature type="domain" description="DUF883" evidence="11">
    <location>
        <begin position="72"/>
        <end position="101"/>
    </location>
</feature>
<dbReference type="InterPro" id="IPR043604">
    <property type="entry name" value="DUF883_N"/>
</dbReference>
<evidence type="ECO:0000256" key="2">
    <source>
        <dbReference type="ARBA" id="ARBA00010423"/>
    </source>
</evidence>
<evidence type="ECO:0000256" key="1">
    <source>
        <dbReference type="ARBA" id="ARBA00004377"/>
    </source>
</evidence>
<evidence type="ECO:0000256" key="5">
    <source>
        <dbReference type="ARBA" id="ARBA00022692"/>
    </source>
</evidence>
<keyword evidence="7 9" id="KW-0472">Membrane</keyword>
<organism evidence="12 13">
    <name type="scientific">Tatumella ptyseos ATCC 33301</name>
    <dbReference type="NCBI Taxonomy" id="1005995"/>
    <lineage>
        <taxon>Bacteria</taxon>
        <taxon>Pseudomonadati</taxon>
        <taxon>Pseudomonadota</taxon>
        <taxon>Gammaproteobacteria</taxon>
        <taxon>Enterobacterales</taxon>
        <taxon>Erwiniaceae</taxon>
        <taxon>Tatumella</taxon>
    </lineage>
</organism>
<sequence length="101" mass="10818">MADIPSSKDLRAELSVLADTLEEVLSGASDKSKSEVDKLHKKARATLDSTRESLGESGQQLSKTTREAAQKAHEYVSDNPWHGVGIGAAIGVVFGILISRR</sequence>
<evidence type="ECO:0000256" key="6">
    <source>
        <dbReference type="ARBA" id="ARBA00022989"/>
    </source>
</evidence>
<feature type="region of interest" description="Disordered" evidence="8">
    <location>
        <begin position="47"/>
        <end position="71"/>
    </location>
</feature>
<reference evidence="12 13" key="1">
    <citation type="submission" date="2014-05" db="EMBL/GenBank/DDBJ databases">
        <title>ATOL: Assembling a taxonomically balanced genome-scale reconstruction of the evolutionary history of the Enterobacteriaceae.</title>
        <authorList>
            <person name="Plunkett G.III."/>
            <person name="Neeno-Eckwall E.C."/>
            <person name="Glasner J.D."/>
            <person name="Perna N.T."/>
        </authorList>
    </citation>
    <scope>NUCLEOTIDE SEQUENCE [LARGE SCALE GENOMIC DNA]</scope>
    <source>
        <strain evidence="12 13">ATCC 33301</strain>
    </source>
</reference>
<evidence type="ECO:0000256" key="3">
    <source>
        <dbReference type="ARBA" id="ARBA00022475"/>
    </source>
</evidence>
<keyword evidence="3" id="KW-1003">Cell membrane</keyword>
<comment type="caution">
    <text evidence="12">The sequence shown here is derived from an EMBL/GenBank/DDBJ whole genome shotgun (WGS) entry which is preliminary data.</text>
</comment>
<dbReference type="PANTHER" id="PTHR35893">
    <property type="entry name" value="INNER MEMBRANE PROTEIN-RELATED"/>
    <property type="match status" value="1"/>
</dbReference>
<dbReference type="GO" id="GO:0043022">
    <property type="term" value="F:ribosome binding"/>
    <property type="evidence" value="ECO:0007669"/>
    <property type="project" value="InterPro"/>
</dbReference>
<protein>
    <submittedName>
        <fullName evidence="12">Membrane protein</fullName>
    </submittedName>
</protein>
<dbReference type="PANTHER" id="PTHR35893:SF3">
    <property type="entry name" value="INNER MEMBRANE PROTEIN"/>
    <property type="match status" value="1"/>
</dbReference>
<dbReference type="EMBL" id="JMPR01000019">
    <property type="protein sequence ID" value="KFD20871.1"/>
    <property type="molecule type" value="Genomic_DNA"/>
</dbReference>
<feature type="domain" description="DUF883" evidence="10">
    <location>
        <begin position="9"/>
        <end position="56"/>
    </location>
</feature>
<evidence type="ECO:0000313" key="12">
    <source>
        <dbReference type="EMBL" id="KFD20871.1"/>
    </source>
</evidence>
<comment type="similarity">
    <text evidence="2">Belongs to the ElaB/YgaM/YqjD family.</text>
</comment>
<comment type="subcellular location">
    <subcellularLocation>
        <location evidence="1">Cell inner membrane</location>
        <topology evidence="1">Single-pass membrane protein</topology>
    </subcellularLocation>
</comment>
<feature type="transmembrane region" description="Helical" evidence="9">
    <location>
        <begin position="81"/>
        <end position="99"/>
    </location>
</feature>
<evidence type="ECO:0000313" key="13">
    <source>
        <dbReference type="Proteomes" id="UP000028602"/>
    </source>
</evidence>
<accession>A0A085JK75</accession>